<dbReference type="SUPFAM" id="SSF51905">
    <property type="entry name" value="FAD/NAD(P)-binding domain"/>
    <property type="match status" value="1"/>
</dbReference>
<feature type="domain" description="FAD-binding" evidence="4">
    <location>
        <begin position="9"/>
        <end position="366"/>
    </location>
</feature>
<dbReference type="PANTHER" id="PTHR43004:SF19">
    <property type="entry name" value="BINDING MONOOXYGENASE, PUTATIVE (JCVI)-RELATED"/>
    <property type="match status" value="1"/>
</dbReference>
<reference evidence="5 6" key="1">
    <citation type="submission" date="2020-08" db="EMBL/GenBank/DDBJ databases">
        <title>Sequencing the genomes of 1000 actinobacteria strains.</title>
        <authorList>
            <person name="Klenk H.-P."/>
        </authorList>
    </citation>
    <scope>NUCLEOTIDE SEQUENCE [LARGE SCALE GENOMIC DNA]</scope>
    <source>
        <strain evidence="5 6">DSM 45886</strain>
    </source>
</reference>
<keyword evidence="2" id="KW-0285">Flavoprotein</keyword>
<evidence type="ECO:0000256" key="1">
    <source>
        <dbReference type="ARBA" id="ARBA00001974"/>
    </source>
</evidence>
<comment type="caution">
    <text evidence="5">The sequence shown here is derived from an EMBL/GenBank/DDBJ whole genome shotgun (WGS) entry which is preliminary data.</text>
</comment>
<evidence type="ECO:0000259" key="4">
    <source>
        <dbReference type="Pfam" id="PF01494"/>
    </source>
</evidence>
<keyword evidence="3" id="KW-0274">FAD</keyword>
<evidence type="ECO:0000313" key="5">
    <source>
        <dbReference type="EMBL" id="MBB4959158.1"/>
    </source>
</evidence>
<keyword evidence="6" id="KW-1185">Reference proteome</keyword>
<dbReference type="Gene3D" id="3.40.30.120">
    <property type="match status" value="1"/>
</dbReference>
<accession>A0A7W7SQN5</accession>
<comment type="cofactor">
    <cofactor evidence="1">
        <name>FAD</name>
        <dbReference type="ChEBI" id="CHEBI:57692"/>
    </cofactor>
</comment>
<name>A0A7W7SQN5_9ACTN</name>
<evidence type="ECO:0000256" key="3">
    <source>
        <dbReference type="ARBA" id="ARBA00022827"/>
    </source>
</evidence>
<dbReference type="PANTHER" id="PTHR43004">
    <property type="entry name" value="TRK SYSTEM POTASSIUM UPTAKE PROTEIN"/>
    <property type="match status" value="1"/>
</dbReference>
<organism evidence="5 6">
    <name type="scientific">Micromonospora polyrhachis</name>
    <dbReference type="NCBI Taxonomy" id="1282883"/>
    <lineage>
        <taxon>Bacteria</taxon>
        <taxon>Bacillati</taxon>
        <taxon>Actinomycetota</taxon>
        <taxon>Actinomycetes</taxon>
        <taxon>Micromonosporales</taxon>
        <taxon>Micromonosporaceae</taxon>
        <taxon>Micromonospora</taxon>
    </lineage>
</organism>
<dbReference type="AlphaFoldDB" id="A0A7W7SQN5"/>
<protein>
    <submittedName>
        <fullName evidence="5">2-polyprenyl-6-methoxyphenol hydroxylase-like FAD-dependent oxidoreductase</fullName>
    </submittedName>
</protein>
<gene>
    <name evidence="5" type="ORF">FHR38_002891</name>
</gene>
<dbReference type="InterPro" id="IPR050641">
    <property type="entry name" value="RIFMO-like"/>
</dbReference>
<dbReference type="GO" id="GO:0071949">
    <property type="term" value="F:FAD binding"/>
    <property type="evidence" value="ECO:0007669"/>
    <property type="project" value="InterPro"/>
</dbReference>
<proteinExistence type="predicted"/>
<dbReference type="Pfam" id="PF21274">
    <property type="entry name" value="Rng_hyd_C"/>
    <property type="match status" value="1"/>
</dbReference>
<dbReference type="Gene3D" id="3.30.9.10">
    <property type="entry name" value="D-Amino Acid Oxidase, subunit A, domain 2"/>
    <property type="match status" value="1"/>
</dbReference>
<dbReference type="PRINTS" id="PR00420">
    <property type="entry name" value="RNGMNOXGNASE"/>
</dbReference>
<dbReference type="InterPro" id="IPR036188">
    <property type="entry name" value="FAD/NAD-bd_sf"/>
</dbReference>
<dbReference type="GO" id="GO:0016709">
    <property type="term" value="F:oxidoreductase activity, acting on paired donors, with incorporation or reduction of molecular oxygen, NAD(P)H as one donor, and incorporation of one atom of oxygen"/>
    <property type="evidence" value="ECO:0007669"/>
    <property type="project" value="UniProtKB-ARBA"/>
</dbReference>
<dbReference type="EMBL" id="JACHJW010000001">
    <property type="protein sequence ID" value="MBB4959158.1"/>
    <property type="molecule type" value="Genomic_DNA"/>
</dbReference>
<sequence>MTQISPTSPVLVLGGGPVGLAAALELARFGIRSVVLEQRTETSWHPKTRNLNTRTMEIARGWGNATYQRLRGIDTPPGWKSPIRFFDTLTGTELGQIETHGFLGPGPEISPAQPVMSSQDLVERIMWDAALATGLVELRFGHRVTRVLSGWLPEHTEASLEVVDPAGDSYTIAGSALVAADGTDSLVRTQLGLALDGAEAVHQFVNCYFRADLEAHLGDRHGVLLYVAGPRATGIFQPLDARGRWLCQIPVPRDDWEAEKHDAEACTEWIRAGSGIEDLDVEILTIGRWQMNATIADRLVMGRVVLCGDAAHQFPPTGGLGVNTGLQGMHNAMWKLALCIRGIADWSLLETYDAERRPPTKTTIQQSLANFFNVMQVSVSFYGMQQQLSPAEVIQASHRYGNHLGVEFGTGYASTAVVPDGTLPPEVDDSYADYRPSATPGSRAPHVWLGRGENQLSILDLFGPAFTLLTGSKGATWHSSARQAVRRYGVPLASFTIGAPGIEDDDNVFLTEYDIEPTGAVLVRPDGYVAWRSHSLADDADGTLDHVFAQVLGHTSGS</sequence>
<evidence type="ECO:0000256" key="2">
    <source>
        <dbReference type="ARBA" id="ARBA00022630"/>
    </source>
</evidence>
<dbReference type="Gene3D" id="3.50.50.60">
    <property type="entry name" value="FAD/NAD(P)-binding domain"/>
    <property type="match status" value="1"/>
</dbReference>
<dbReference type="Proteomes" id="UP000578819">
    <property type="component" value="Unassembled WGS sequence"/>
</dbReference>
<dbReference type="RefSeq" id="WP_184535131.1">
    <property type="nucleotide sequence ID" value="NZ_JACHJW010000001.1"/>
</dbReference>
<evidence type="ECO:0000313" key="6">
    <source>
        <dbReference type="Proteomes" id="UP000578819"/>
    </source>
</evidence>
<dbReference type="InterPro" id="IPR002938">
    <property type="entry name" value="FAD-bd"/>
</dbReference>
<dbReference type="Pfam" id="PF01494">
    <property type="entry name" value="FAD_binding_3"/>
    <property type="match status" value="1"/>
</dbReference>